<feature type="active site" description="Proton donor/acceptor" evidence="6">
    <location>
        <position position="154"/>
    </location>
</feature>
<dbReference type="InterPro" id="IPR043129">
    <property type="entry name" value="ATPase_NBD"/>
</dbReference>
<dbReference type="PRINTS" id="PR00471">
    <property type="entry name" value="ACETATEKNASE"/>
</dbReference>
<dbReference type="InterPro" id="IPR000890">
    <property type="entry name" value="Aliphatic_acid_kin_short-chain"/>
</dbReference>
<feature type="binding site" evidence="6">
    <location>
        <position position="384"/>
    </location>
    <ligand>
        <name>Mg(2+)</name>
        <dbReference type="ChEBI" id="CHEBI:18420"/>
    </ligand>
</feature>
<feature type="binding site" evidence="6">
    <location>
        <begin position="212"/>
        <end position="216"/>
    </location>
    <ligand>
        <name>ATP</name>
        <dbReference type="ChEBI" id="CHEBI:30616"/>
    </ligand>
</feature>
<reference evidence="9" key="1">
    <citation type="journal article" date="2019" name="Int. J. Syst. Evol. Microbiol.">
        <title>The Global Catalogue of Microorganisms (GCM) 10K type strain sequencing project: providing services to taxonomists for standard genome sequencing and annotation.</title>
        <authorList>
            <consortium name="The Broad Institute Genomics Platform"/>
            <consortium name="The Broad Institute Genome Sequencing Center for Infectious Disease"/>
            <person name="Wu L."/>
            <person name="Ma J."/>
        </authorList>
    </citation>
    <scope>NUCLEOTIDE SEQUENCE [LARGE SCALE GENOMIC DNA]</scope>
    <source>
        <strain evidence="9">CCM 8939</strain>
    </source>
</reference>
<dbReference type="RefSeq" id="WP_188414354.1">
    <property type="nucleotide sequence ID" value="NZ_BMDJ01000005.1"/>
</dbReference>
<comment type="pathway">
    <text evidence="6">Metabolic intermediate biosynthesis; acetyl-CoA biosynthesis; acetyl-CoA from acetate: step 1/2.</text>
</comment>
<keyword evidence="6" id="KW-0963">Cytoplasm</keyword>
<organism evidence="8 9">
    <name type="scientific">Pedobacter mendelii</name>
    <dbReference type="NCBI Taxonomy" id="1908240"/>
    <lineage>
        <taxon>Bacteria</taxon>
        <taxon>Pseudomonadati</taxon>
        <taxon>Bacteroidota</taxon>
        <taxon>Sphingobacteriia</taxon>
        <taxon>Sphingobacteriales</taxon>
        <taxon>Sphingobacteriaceae</taxon>
        <taxon>Pedobacter</taxon>
    </lineage>
</organism>
<evidence type="ECO:0000256" key="4">
    <source>
        <dbReference type="ARBA" id="ARBA00022777"/>
    </source>
</evidence>
<dbReference type="SUPFAM" id="SSF53067">
    <property type="entry name" value="Actin-like ATPase domain"/>
    <property type="match status" value="2"/>
</dbReference>
<dbReference type="PIRSF" id="PIRSF000722">
    <property type="entry name" value="Acetate_prop_kin"/>
    <property type="match status" value="1"/>
</dbReference>
<gene>
    <name evidence="6 8" type="primary">ackA</name>
    <name evidence="8" type="ORF">GCM10008119_22850</name>
</gene>
<evidence type="ECO:0000256" key="6">
    <source>
        <dbReference type="HAMAP-Rule" id="MF_00020"/>
    </source>
</evidence>
<evidence type="ECO:0000256" key="5">
    <source>
        <dbReference type="ARBA" id="ARBA00022840"/>
    </source>
</evidence>
<dbReference type="PANTHER" id="PTHR21060">
    <property type="entry name" value="ACETATE KINASE"/>
    <property type="match status" value="1"/>
</dbReference>
<dbReference type="PROSITE" id="PS01076">
    <property type="entry name" value="ACETATE_KINASE_2"/>
    <property type="match status" value="1"/>
</dbReference>
<feature type="site" description="Transition state stabilizer" evidence="6">
    <location>
        <position position="185"/>
    </location>
</feature>
<keyword evidence="4 6" id="KW-0418">Kinase</keyword>
<evidence type="ECO:0000256" key="2">
    <source>
        <dbReference type="ARBA" id="ARBA00022679"/>
    </source>
</evidence>
<comment type="subunit">
    <text evidence="6">Homodimer.</text>
</comment>
<evidence type="ECO:0000256" key="7">
    <source>
        <dbReference type="RuleBase" id="RU003835"/>
    </source>
</evidence>
<evidence type="ECO:0000313" key="9">
    <source>
        <dbReference type="Proteomes" id="UP000645390"/>
    </source>
</evidence>
<dbReference type="EC" id="2.7.2.1" evidence="6"/>
<dbReference type="GO" id="GO:0016301">
    <property type="term" value="F:kinase activity"/>
    <property type="evidence" value="ECO:0007669"/>
    <property type="project" value="UniProtKB-KW"/>
</dbReference>
<dbReference type="EMBL" id="BMDJ01000005">
    <property type="protein sequence ID" value="GGI26476.1"/>
    <property type="molecule type" value="Genomic_DNA"/>
</dbReference>
<evidence type="ECO:0000256" key="1">
    <source>
        <dbReference type="ARBA" id="ARBA00008748"/>
    </source>
</evidence>
<comment type="catalytic activity">
    <reaction evidence="6">
        <text>acetate + ATP = acetyl phosphate + ADP</text>
        <dbReference type="Rhea" id="RHEA:11352"/>
        <dbReference type="ChEBI" id="CHEBI:22191"/>
        <dbReference type="ChEBI" id="CHEBI:30089"/>
        <dbReference type="ChEBI" id="CHEBI:30616"/>
        <dbReference type="ChEBI" id="CHEBI:456216"/>
        <dbReference type="EC" id="2.7.2.1"/>
    </reaction>
</comment>
<dbReference type="Proteomes" id="UP000645390">
    <property type="component" value="Unassembled WGS sequence"/>
</dbReference>
<feature type="binding site" evidence="6">
    <location>
        <position position="24"/>
    </location>
    <ligand>
        <name>ATP</name>
        <dbReference type="ChEBI" id="CHEBI:30616"/>
    </ligand>
</feature>
<comment type="caution">
    <text evidence="8">The sequence shown here is derived from an EMBL/GenBank/DDBJ whole genome shotgun (WGS) entry which is preliminary data.</text>
</comment>
<keyword evidence="9" id="KW-1185">Reference proteome</keyword>
<protein>
    <recommendedName>
        <fullName evidence="6">Acetate kinase</fullName>
        <ecNumber evidence="6">2.7.2.1</ecNumber>
    </recommendedName>
    <alternativeName>
        <fullName evidence="6">Acetokinase</fullName>
    </alternativeName>
</protein>
<keyword evidence="3 6" id="KW-0547">Nucleotide-binding</keyword>
<name>A0ABQ2BJE0_9SPHI</name>
<keyword evidence="6" id="KW-0460">Magnesium</keyword>
<comment type="function">
    <text evidence="6">Catalyzes the formation of acetyl phosphate from acetate and ATP. Can also catalyze the reverse reaction.</text>
</comment>
<feature type="binding site" evidence="6">
    <location>
        <position position="97"/>
    </location>
    <ligand>
        <name>substrate</name>
    </ligand>
</feature>
<dbReference type="HAMAP" id="MF_00020">
    <property type="entry name" value="Acetate_kinase"/>
    <property type="match status" value="1"/>
</dbReference>
<dbReference type="InterPro" id="IPR023865">
    <property type="entry name" value="Aliphatic_acid_kinase_CS"/>
</dbReference>
<keyword evidence="2 6" id="KW-0808">Transferase</keyword>
<proteinExistence type="inferred from homology"/>
<dbReference type="InterPro" id="IPR004372">
    <property type="entry name" value="Ac/propionate_kinase"/>
</dbReference>
<dbReference type="PANTHER" id="PTHR21060:SF15">
    <property type="entry name" value="ACETATE KINASE-RELATED"/>
    <property type="match status" value="1"/>
</dbReference>
<keyword evidence="6" id="KW-0479">Metal-binding</keyword>
<dbReference type="Pfam" id="PF00871">
    <property type="entry name" value="Acetate_kinase"/>
    <property type="match status" value="1"/>
</dbReference>
<comment type="caution">
    <text evidence="6">Lacks conserved residue(s) required for the propagation of feature annotation.</text>
</comment>
<keyword evidence="5 6" id="KW-0067">ATP-binding</keyword>
<feature type="site" description="Transition state stabilizer" evidence="6">
    <location>
        <position position="245"/>
    </location>
</feature>
<accession>A0ABQ2BJE0</accession>
<dbReference type="PROSITE" id="PS01075">
    <property type="entry name" value="ACETATE_KINASE_1"/>
    <property type="match status" value="1"/>
</dbReference>
<dbReference type="NCBIfam" id="TIGR00016">
    <property type="entry name" value="ackA"/>
    <property type="match status" value="1"/>
</dbReference>
<evidence type="ECO:0000256" key="3">
    <source>
        <dbReference type="ARBA" id="ARBA00022741"/>
    </source>
</evidence>
<feature type="binding site" evidence="6">
    <location>
        <position position="17"/>
    </location>
    <ligand>
        <name>Mg(2+)</name>
        <dbReference type="ChEBI" id="CHEBI:18420"/>
    </ligand>
</feature>
<comment type="subcellular location">
    <subcellularLocation>
        <location evidence="6">Cytoplasm</location>
    </subcellularLocation>
</comment>
<evidence type="ECO:0000313" key="8">
    <source>
        <dbReference type="EMBL" id="GGI26476.1"/>
    </source>
</evidence>
<comment type="similarity">
    <text evidence="1 6 7">Belongs to the acetokinase family.</text>
</comment>
<sequence>MEKYIKLTGEQFILVLNLGSSSLKFAIYHHKTMHRQWSGVIIGIGKSIGSMEVTDSHQYSALPKTEHYRNIEDAGTAIIHWLKKIKKYSLISAIGYRIVQGGADHRIPEIVSEKLLADLNALIFLAPNHLPGELSLINTFLLEFPDLKHVVCFDTNFHKDMPDHNKYYPLPAKYKDNGLIRYGFHGLSYEYIMHKLHQQHAFIDQKKIIIAHLGNGSSMAAVTFGKGFDTTMGISPMGGLVMSTRCGDLDPGAILFMLKQNDITPEELDVKLSYESGLIAIAGTGDMKELLNLSGDNQQAEAAIKLYCCQAKKFIAALAASIGGLDILIFTGGIGENSPEIRERICGEMDFMGLKIDRCLNLRKEKVISDQNSRVSVRVMATNEECMIAMHTKNILAPVVDDEPTYSSLSIAEKL</sequence>
<feature type="binding site" evidence="6">
    <location>
        <begin position="333"/>
        <end position="337"/>
    </location>
    <ligand>
        <name>ATP</name>
        <dbReference type="ChEBI" id="CHEBI:30616"/>
    </ligand>
</feature>
<dbReference type="Gene3D" id="3.30.420.40">
    <property type="match status" value="2"/>
</dbReference>
<comment type="cofactor">
    <cofactor evidence="6">
        <name>Mg(2+)</name>
        <dbReference type="ChEBI" id="CHEBI:18420"/>
    </cofactor>
    <cofactor evidence="6">
        <name>Mn(2+)</name>
        <dbReference type="ChEBI" id="CHEBI:29035"/>
    </cofactor>
    <text evidence="6">Mg(2+). Can also accept Mn(2+).</text>
</comment>